<keyword evidence="11" id="KW-0508">mRNA splicing</keyword>
<keyword evidence="6" id="KW-0597">Phosphoprotein</keyword>
<evidence type="ECO:0000256" key="13">
    <source>
        <dbReference type="ARBA" id="ARBA00023306"/>
    </source>
</evidence>
<evidence type="ECO:0000256" key="3">
    <source>
        <dbReference type="ARBA" id="ARBA00008241"/>
    </source>
</evidence>
<keyword evidence="12" id="KW-0539">Nucleus</keyword>
<evidence type="ECO:0000256" key="4">
    <source>
        <dbReference type="ARBA" id="ARBA00015508"/>
    </source>
</evidence>
<evidence type="ECO:0000256" key="8">
    <source>
        <dbReference type="ARBA" id="ARBA00022843"/>
    </source>
</evidence>
<dbReference type="GO" id="GO:0046540">
    <property type="term" value="C:U4/U6 x U5 tri-snRNP complex"/>
    <property type="evidence" value="ECO:0007669"/>
    <property type="project" value="InterPro"/>
</dbReference>
<evidence type="ECO:0000256" key="10">
    <source>
        <dbReference type="ARBA" id="ARBA00023128"/>
    </source>
</evidence>
<evidence type="ECO:0000256" key="7">
    <source>
        <dbReference type="ARBA" id="ARBA00022664"/>
    </source>
</evidence>
<comment type="function">
    <text evidence="19">Non-catalytic component of the NSL histone acetyltransferase complex, a multiprotein complex that mediates histone H4 acetylation at 'Lys-5'- and 'Lys-8' (H4K5ac and H4K8ac) at transcription start sites and promotes transcription initiation. Required for NSL complex stability and for transcription of intraciliary transport genes in both ciliated and non-ciliated cells by regulating histone H4 acetylation at 'Lys-5'- and 'Lys-12' (H4K5ac and H4K12ac). This is necessary for cilium assembly in ciliated cells and for organization of the microtubule cytoskeleton in non-ciliated cells. Required within the NSL complex to maintain nuclear architecture stability by promoting KAT8-mediated acetylation of lamin LMNA.</text>
</comment>
<keyword evidence="10" id="KW-0496">Mitochondrion</keyword>
<comment type="caution">
    <text evidence="23">The sequence shown here is derived from an EMBL/GenBank/DDBJ whole genome shotgun (WGS) entry which is preliminary data.</text>
</comment>
<dbReference type="GO" id="GO:0005739">
    <property type="term" value="C:mitochondrion"/>
    <property type="evidence" value="ECO:0007669"/>
    <property type="project" value="UniProtKB-SubCell"/>
</dbReference>
<keyword evidence="8" id="KW-0832">Ubl conjugation</keyword>
<dbReference type="AlphaFoldDB" id="A0A8J5FJ34"/>
<evidence type="ECO:0000256" key="16">
    <source>
        <dbReference type="ARBA" id="ARBA00060348"/>
    </source>
</evidence>
<comment type="subunit">
    <text evidence="20">Component of the NSL complex at least composed of KAT8/MOF, KANSL1, KANSL2, KANSL3, MCRS1, PHF20, OGT1/OGT, WDR5 and HCFC1.</text>
</comment>
<protein>
    <recommendedName>
        <fullName evidence="4">KAT8 regulatory NSL complex subunit 2</fullName>
    </recommendedName>
    <alternativeName>
        <fullName evidence="15">NSL complex protein NSL2</fullName>
    </alternativeName>
    <alternativeName>
        <fullName evidence="14">Non-specific lethal 2 homolog</fullName>
    </alternativeName>
    <alternativeName>
        <fullName evidence="18">Thioredoxin-like protein 4B</fullName>
    </alternativeName>
</protein>
<dbReference type="PANTHER" id="PTHR13453">
    <property type="entry name" value="KAT8 REGULATORY NSL COMPLEX SUBUNIT 2"/>
    <property type="match status" value="1"/>
</dbReference>
<evidence type="ECO:0000256" key="18">
    <source>
        <dbReference type="ARBA" id="ARBA00074495"/>
    </source>
</evidence>
<keyword evidence="13" id="KW-0131">Cell cycle</keyword>
<comment type="similarity">
    <text evidence="3">Belongs to the DIM1 family.</text>
</comment>
<feature type="domain" description="KANL2-like probable zinc-finger" evidence="22">
    <location>
        <begin position="150"/>
        <end position="196"/>
    </location>
</feature>
<accession>A0A8J5FJ34</accession>
<dbReference type="GO" id="GO:0006325">
    <property type="term" value="P:chromatin organization"/>
    <property type="evidence" value="ECO:0007669"/>
    <property type="project" value="UniProtKB-KW"/>
</dbReference>
<gene>
    <name evidence="23" type="ORF">ZIOFF_049627</name>
</gene>
<keyword evidence="24" id="KW-1185">Reference proteome</keyword>
<dbReference type="SUPFAM" id="SSF52833">
    <property type="entry name" value="Thioredoxin-like"/>
    <property type="match status" value="1"/>
</dbReference>
<dbReference type="InterPro" id="IPR026316">
    <property type="entry name" value="NSL2"/>
</dbReference>
<evidence type="ECO:0000256" key="20">
    <source>
        <dbReference type="ARBA" id="ARBA00093543"/>
    </source>
</evidence>
<evidence type="ECO:0000256" key="2">
    <source>
        <dbReference type="ARBA" id="ARBA00004173"/>
    </source>
</evidence>
<evidence type="ECO:0000256" key="6">
    <source>
        <dbReference type="ARBA" id="ARBA00022553"/>
    </source>
</evidence>
<dbReference type="EMBL" id="JACMSC010000014">
    <property type="protein sequence ID" value="KAG6488384.1"/>
    <property type="molecule type" value="Genomic_DNA"/>
</dbReference>
<evidence type="ECO:0000256" key="19">
    <source>
        <dbReference type="ARBA" id="ARBA00093359"/>
    </source>
</evidence>
<dbReference type="SMART" id="SM01410">
    <property type="entry name" value="DIM1"/>
    <property type="match status" value="1"/>
</dbReference>
<dbReference type="InterPro" id="IPR004123">
    <property type="entry name" value="Dim1"/>
</dbReference>
<name>A0A8J5FJ34_ZINOF</name>
<organism evidence="23 24">
    <name type="scientific">Zingiber officinale</name>
    <name type="common">Ginger</name>
    <name type="synonym">Amomum zingiber</name>
    <dbReference type="NCBI Taxonomy" id="94328"/>
    <lineage>
        <taxon>Eukaryota</taxon>
        <taxon>Viridiplantae</taxon>
        <taxon>Streptophyta</taxon>
        <taxon>Embryophyta</taxon>
        <taxon>Tracheophyta</taxon>
        <taxon>Spermatophyta</taxon>
        <taxon>Magnoliopsida</taxon>
        <taxon>Liliopsida</taxon>
        <taxon>Zingiberales</taxon>
        <taxon>Zingiberaceae</taxon>
        <taxon>Zingiber</taxon>
    </lineage>
</organism>
<dbReference type="Proteomes" id="UP000734854">
    <property type="component" value="Unassembled WGS sequence"/>
</dbReference>
<evidence type="ECO:0000259" key="22">
    <source>
        <dbReference type="Pfam" id="PF13891"/>
    </source>
</evidence>
<evidence type="ECO:0000256" key="14">
    <source>
        <dbReference type="ARBA" id="ARBA00032947"/>
    </source>
</evidence>
<feature type="compositionally biased region" description="Basic and acidic residues" evidence="21">
    <location>
        <begin position="1"/>
        <end position="14"/>
    </location>
</feature>
<feature type="region of interest" description="Disordered" evidence="21">
    <location>
        <begin position="100"/>
        <end position="122"/>
    </location>
</feature>
<proteinExistence type="inferred from homology"/>
<dbReference type="Pfam" id="PF13891">
    <property type="entry name" value="zf-C3HC3H_KANSL2"/>
    <property type="match status" value="1"/>
</dbReference>
<dbReference type="InterPro" id="IPR036249">
    <property type="entry name" value="Thioredoxin-like_sf"/>
</dbReference>
<dbReference type="Gene3D" id="3.40.30.10">
    <property type="entry name" value="Glutaredoxin"/>
    <property type="match status" value="1"/>
</dbReference>
<dbReference type="GO" id="GO:0000398">
    <property type="term" value="P:mRNA splicing, via spliceosome"/>
    <property type="evidence" value="ECO:0007669"/>
    <property type="project" value="InterPro"/>
</dbReference>
<evidence type="ECO:0000256" key="1">
    <source>
        <dbReference type="ARBA" id="ARBA00004123"/>
    </source>
</evidence>
<comment type="function">
    <text evidence="16">Essential role in pre-mRNA splicing. Required in cell cycle progression for S/G(2) transition.</text>
</comment>
<evidence type="ECO:0000313" key="23">
    <source>
        <dbReference type="EMBL" id="KAG6488384.1"/>
    </source>
</evidence>
<comment type="subcellular location">
    <subcellularLocation>
        <location evidence="2">Mitochondrion</location>
    </subcellularLocation>
    <subcellularLocation>
        <location evidence="1">Nucleus</location>
    </subcellularLocation>
</comment>
<evidence type="ECO:0000256" key="11">
    <source>
        <dbReference type="ARBA" id="ARBA00023187"/>
    </source>
</evidence>
<evidence type="ECO:0000256" key="9">
    <source>
        <dbReference type="ARBA" id="ARBA00022853"/>
    </source>
</evidence>
<dbReference type="CDD" id="cd02986">
    <property type="entry name" value="DLP"/>
    <property type="match status" value="1"/>
</dbReference>
<dbReference type="Pfam" id="PF02966">
    <property type="entry name" value="DIM1"/>
    <property type="match status" value="1"/>
</dbReference>
<feature type="compositionally biased region" description="Acidic residues" evidence="21">
    <location>
        <begin position="100"/>
        <end position="121"/>
    </location>
</feature>
<dbReference type="FunFam" id="3.40.30.10:FF:000059">
    <property type="entry name" value="Thioredoxin-like protein"/>
    <property type="match status" value="1"/>
</dbReference>
<comment type="subunit">
    <text evidence="17">Homodimer. Interacts with the U5-102 kDa protein subunit of the spliceosome.</text>
</comment>
<evidence type="ECO:0000256" key="17">
    <source>
        <dbReference type="ARBA" id="ARBA00063722"/>
    </source>
</evidence>
<evidence type="ECO:0000256" key="12">
    <source>
        <dbReference type="ARBA" id="ARBA00023242"/>
    </source>
</evidence>
<evidence type="ECO:0000256" key="5">
    <source>
        <dbReference type="ARBA" id="ARBA00022499"/>
    </source>
</evidence>
<dbReference type="GO" id="GO:0044545">
    <property type="term" value="C:NSL complex"/>
    <property type="evidence" value="ECO:0007669"/>
    <property type="project" value="TreeGrafter"/>
</dbReference>
<dbReference type="PANTHER" id="PTHR13453:SF1">
    <property type="entry name" value="KAT8 REGULATORY NSL COMPLEX SUBUNIT 2"/>
    <property type="match status" value="1"/>
</dbReference>
<dbReference type="InterPro" id="IPR025927">
    <property type="entry name" value="Znf_KANL2-like"/>
</dbReference>
<reference evidence="23 24" key="1">
    <citation type="submission" date="2020-08" db="EMBL/GenBank/DDBJ databases">
        <title>Plant Genome Project.</title>
        <authorList>
            <person name="Zhang R.-G."/>
        </authorList>
    </citation>
    <scope>NUCLEOTIDE SEQUENCE [LARGE SCALE GENOMIC DNA]</scope>
    <source>
        <tissue evidence="23">Rhizome</tissue>
    </source>
</reference>
<evidence type="ECO:0000313" key="24">
    <source>
        <dbReference type="Proteomes" id="UP000734854"/>
    </source>
</evidence>
<keyword evidence="9" id="KW-0156">Chromatin regulator</keyword>
<sequence length="486" mass="54826">MWSAREGKAPRRSESIPNSNAAGAEATVVGPSAFAVDGAEEDECLRASASLSREEVLRRRSRRLKQLASLYRRQYWALMEEVRVKHRDYYWEHGVSPFVEDEEKEEGEDKEGATEENGEETEVARVRRRVQLGFDEGEGIVGNIRERKRCAFAGCKSKAMPLTRFCHPHILADKKQTLYKPCSFVTKRHKFVDMVVCALQSSSLYSLAKEVIAIYDICCGHSGPITCGKPVLRSSIPSLCHIHLQKSQRSISQALRKAGLNIYSTSKPAPKFSVLIAECVRQIQARRRALDSTILTMDQKDEIQSKRDNTSVLLGDTSWILLKGFSGVGRREGGMSGFLLPTLTTKRDVDSIIRDTLDTVLLLRFGRAADFLCLHLDDILSKSAWKVSKFANIALVDADAEEVQVYLNYFDITLLPSTVFFFNAHHMKMDSGTPDHTKWVGSFYTKQDLIDVLEAIFRGAMKGKLIVRCPLPPERIPKYRLLFKDV</sequence>
<evidence type="ECO:0000256" key="21">
    <source>
        <dbReference type="SAM" id="MobiDB-lite"/>
    </source>
</evidence>
<keyword evidence="5" id="KW-1017">Isopeptide bond</keyword>
<keyword evidence="7" id="KW-0507">mRNA processing</keyword>
<feature type="region of interest" description="Disordered" evidence="21">
    <location>
        <begin position="1"/>
        <end position="26"/>
    </location>
</feature>
<evidence type="ECO:0000256" key="15">
    <source>
        <dbReference type="ARBA" id="ARBA00033378"/>
    </source>
</evidence>